<evidence type="ECO:0008006" key="5">
    <source>
        <dbReference type="Google" id="ProtNLM"/>
    </source>
</evidence>
<feature type="compositionally biased region" description="Polar residues" evidence="1">
    <location>
        <begin position="321"/>
        <end position="332"/>
    </location>
</feature>
<feature type="compositionally biased region" description="Polar residues" evidence="1">
    <location>
        <begin position="283"/>
        <end position="310"/>
    </location>
</feature>
<feature type="region of interest" description="Disordered" evidence="1">
    <location>
        <begin position="81"/>
        <end position="111"/>
    </location>
</feature>
<feature type="compositionally biased region" description="Gly residues" evidence="1">
    <location>
        <begin position="257"/>
        <end position="273"/>
    </location>
</feature>
<accession>A0A218ZHL5</accession>
<feature type="region of interest" description="Disordered" evidence="1">
    <location>
        <begin position="199"/>
        <end position="532"/>
    </location>
</feature>
<proteinExistence type="predicted"/>
<gene>
    <name evidence="3" type="ORF">B2J93_5135</name>
</gene>
<dbReference type="InterPro" id="IPR037504">
    <property type="entry name" value="PSI_induc_2"/>
</dbReference>
<keyword evidence="2" id="KW-0472">Membrane</keyword>
<protein>
    <recommendedName>
        <fullName evidence="5">Fibroin-3 related protein</fullName>
    </recommendedName>
</protein>
<evidence type="ECO:0000256" key="2">
    <source>
        <dbReference type="SAM" id="Phobius"/>
    </source>
</evidence>
<dbReference type="InParanoid" id="A0A218ZHL5"/>
<evidence type="ECO:0000256" key="1">
    <source>
        <dbReference type="SAM" id="MobiDB-lite"/>
    </source>
</evidence>
<keyword evidence="4" id="KW-1185">Reference proteome</keyword>
<dbReference type="Proteomes" id="UP000242519">
    <property type="component" value="Unassembled WGS sequence"/>
</dbReference>
<keyword evidence="2" id="KW-1133">Transmembrane helix</keyword>
<name>A0A218ZHL5_9HELO</name>
<dbReference type="STRING" id="503106.A0A218ZHL5"/>
<evidence type="ECO:0000313" key="3">
    <source>
        <dbReference type="EMBL" id="OWP06656.1"/>
    </source>
</evidence>
<keyword evidence="2" id="KW-0812">Transmembrane</keyword>
<dbReference type="PANTHER" id="PTHR40018">
    <property type="entry name" value="[PSI+] INDUCTION PROTEIN 2"/>
    <property type="match status" value="1"/>
</dbReference>
<feature type="compositionally biased region" description="Pro residues" evidence="1">
    <location>
        <begin position="444"/>
        <end position="462"/>
    </location>
</feature>
<evidence type="ECO:0000313" key="4">
    <source>
        <dbReference type="Proteomes" id="UP000242519"/>
    </source>
</evidence>
<reference evidence="3 4" key="1">
    <citation type="submission" date="2017-04" db="EMBL/GenBank/DDBJ databases">
        <title>Draft genome sequence of Marssonina coronaria NL1: causal agent of apple blotch.</title>
        <authorList>
            <person name="Cheng Q."/>
        </authorList>
    </citation>
    <scope>NUCLEOTIDE SEQUENCE [LARGE SCALE GENOMIC DNA]</scope>
    <source>
        <strain evidence="3 4">NL1</strain>
    </source>
</reference>
<feature type="compositionally biased region" description="Polar residues" evidence="1">
    <location>
        <begin position="480"/>
        <end position="492"/>
    </location>
</feature>
<dbReference type="GO" id="GO:0005935">
    <property type="term" value="C:cellular bud neck"/>
    <property type="evidence" value="ECO:0007669"/>
    <property type="project" value="TreeGrafter"/>
</dbReference>
<feature type="compositionally biased region" description="Polar residues" evidence="1">
    <location>
        <begin position="238"/>
        <end position="247"/>
    </location>
</feature>
<organism evidence="3 4">
    <name type="scientific">Diplocarpon coronariae</name>
    <dbReference type="NCBI Taxonomy" id="2795749"/>
    <lineage>
        <taxon>Eukaryota</taxon>
        <taxon>Fungi</taxon>
        <taxon>Dikarya</taxon>
        <taxon>Ascomycota</taxon>
        <taxon>Pezizomycotina</taxon>
        <taxon>Leotiomycetes</taxon>
        <taxon>Helotiales</taxon>
        <taxon>Drepanopezizaceae</taxon>
        <taxon>Diplocarpon</taxon>
    </lineage>
</organism>
<comment type="caution">
    <text evidence="3">The sequence shown here is derived from an EMBL/GenBank/DDBJ whole genome shotgun (WGS) entry which is preliminary data.</text>
</comment>
<dbReference type="PANTHER" id="PTHR40018:SF1">
    <property type="entry name" value="[PSI+] INDUCTION PROTEIN 2"/>
    <property type="match status" value="1"/>
</dbReference>
<dbReference type="EMBL" id="MZNU01000038">
    <property type="protein sequence ID" value="OWP06656.1"/>
    <property type="molecule type" value="Genomic_DNA"/>
</dbReference>
<feature type="transmembrane region" description="Helical" evidence="2">
    <location>
        <begin position="55"/>
        <end position="75"/>
    </location>
</feature>
<dbReference type="AlphaFoldDB" id="A0A218ZHL5"/>
<dbReference type="GO" id="GO:0005886">
    <property type="term" value="C:plasma membrane"/>
    <property type="evidence" value="ECO:0007669"/>
    <property type="project" value="TreeGrafter"/>
</dbReference>
<sequence>MPHIAAAMHASLKRRLVEILADSVHERRGITDEITNVADAFSSWDNCMNAKFCKWPVIALIIVGGLILLSIATCAGKKDKPMRHLDSTSNVTPGAHHGYQAPAPMMGGALSASGQTTGTYMKVVPTRPEPPQYAQFEVGKNGLYVEPKTAALHEDALPPMPSWDAAAKKHVEDEKDAVELRNLDPATAPNASLIAGAAATGTTAPPSPDIGRGQSPFGARPGQGTGKNGYTGIAGENYGQNQSTHNVNGRHGSPAPGQGGRLGAHGAYRGGTPLGYDRDRGQGQAQYGNTTPGDYNQSRAYDPQSQSNYAQDEPEAGYGSRQPQRQYSNGQYSNNSRPPPSRPYTGDSTRSMASGRQLGDRSYGSDNFQQNAPPRGPSRGPGPYGGFQNGPPRGPSRGPGPNDAYNNGLAPRGPSRGPGGPMRTASPPWNNISGFDPAGGVPPSSRPTPPPQQYQNRSPPPQQNYGRHAPQDIEPGYSDDVSTAASTYSSRMSPPPAEHAYPGYKPYTPVNQLPTSPGVGQGRAPQGWDPVR</sequence>
<dbReference type="OrthoDB" id="5401332at2759"/>